<evidence type="ECO:0000313" key="1">
    <source>
        <dbReference type="EMBL" id="KAI3696891.1"/>
    </source>
</evidence>
<dbReference type="Proteomes" id="UP001055879">
    <property type="component" value="Linkage Group LG10"/>
</dbReference>
<sequence length="149" mass="16221">MGGAHENGDTTVGHSWWATPHKHPVNTRAVRSAMPLHCTPSLFTTTINTNPFHFHFHLHISLISYHRSNLFTKFVSFFFSISIQITAFMESMKMNLFALVVVMLMAVSAISNVAAQEAPAAAPGPASAASVYVPTALISLIAISFGFLF</sequence>
<organism evidence="1 2">
    <name type="scientific">Arctium lappa</name>
    <name type="common">Greater burdock</name>
    <name type="synonym">Lappa major</name>
    <dbReference type="NCBI Taxonomy" id="4217"/>
    <lineage>
        <taxon>Eukaryota</taxon>
        <taxon>Viridiplantae</taxon>
        <taxon>Streptophyta</taxon>
        <taxon>Embryophyta</taxon>
        <taxon>Tracheophyta</taxon>
        <taxon>Spermatophyta</taxon>
        <taxon>Magnoliopsida</taxon>
        <taxon>eudicotyledons</taxon>
        <taxon>Gunneridae</taxon>
        <taxon>Pentapetalae</taxon>
        <taxon>asterids</taxon>
        <taxon>campanulids</taxon>
        <taxon>Asterales</taxon>
        <taxon>Asteraceae</taxon>
        <taxon>Carduoideae</taxon>
        <taxon>Cardueae</taxon>
        <taxon>Arctiinae</taxon>
        <taxon>Arctium</taxon>
    </lineage>
</organism>
<keyword evidence="2" id="KW-1185">Reference proteome</keyword>
<name>A0ACB8ZGN9_ARCLA</name>
<accession>A0ACB8ZGN9</accession>
<evidence type="ECO:0000313" key="2">
    <source>
        <dbReference type="Proteomes" id="UP001055879"/>
    </source>
</evidence>
<proteinExistence type="predicted"/>
<gene>
    <name evidence="1" type="ORF">L6452_29490</name>
</gene>
<protein>
    <submittedName>
        <fullName evidence="1">Uncharacterized protein</fullName>
    </submittedName>
</protein>
<reference evidence="1 2" key="2">
    <citation type="journal article" date="2022" name="Mol. Ecol. Resour.">
        <title>The genomes of chicory, endive, great burdock and yacon provide insights into Asteraceae paleo-polyploidization history and plant inulin production.</title>
        <authorList>
            <person name="Fan W."/>
            <person name="Wang S."/>
            <person name="Wang H."/>
            <person name="Wang A."/>
            <person name="Jiang F."/>
            <person name="Liu H."/>
            <person name="Zhao H."/>
            <person name="Xu D."/>
            <person name="Zhang Y."/>
        </authorList>
    </citation>
    <scope>NUCLEOTIDE SEQUENCE [LARGE SCALE GENOMIC DNA]</scope>
    <source>
        <strain evidence="2">cv. Niubang</strain>
    </source>
</reference>
<dbReference type="EMBL" id="CM042056">
    <property type="protein sequence ID" value="KAI3696891.1"/>
    <property type="molecule type" value="Genomic_DNA"/>
</dbReference>
<comment type="caution">
    <text evidence="1">The sequence shown here is derived from an EMBL/GenBank/DDBJ whole genome shotgun (WGS) entry which is preliminary data.</text>
</comment>
<reference evidence="2" key="1">
    <citation type="journal article" date="2022" name="Mol. Ecol. Resour.">
        <title>The genomes of chicory, endive, great burdock and yacon provide insights into Asteraceae palaeo-polyploidization history and plant inulin production.</title>
        <authorList>
            <person name="Fan W."/>
            <person name="Wang S."/>
            <person name="Wang H."/>
            <person name="Wang A."/>
            <person name="Jiang F."/>
            <person name="Liu H."/>
            <person name="Zhao H."/>
            <person name="Xu D."/>
            <person name="Zhang Y."/>
        </authorList>
    </citation>
    <scope>NUCLEOTIDE SEQUENCE [LARGE SCALE GENOMIC DNA]</scope>
    <source>
        <strain evidence="2">cv. Niubang</strain>
    </source>
</reference>